<dbReference type="EMBL" id="JAGRRH010000002">
    <property type="protein sequence ID" value="KAG7373066.1"/>
    <property type="molecule type" value="Genomic_DNA"/>
</dbReference>
<proteinExistence type="predicted"/>
<keyword evidence="2" id="KW-1185">Reference proteome</keyword>
<reference evidence="1" key="1">
    <citation type="journal article" date="2021" name="Sci. Rep.">
        <title>Diploid genomic architecture of Nitzschia inconspicua, an elite biomass production diatom.</title>
        <authorList>
            <person name="Oliver A."/>
            <person name="Podell S."/>
            <person name="Pinowska A."/>
            <person name="Traller J.C."/>
            <person name="Smith S.R."/>
            <person name="McClure R."/>
            <person name="Beliaev A."/>
            <person name="Bohutskyi P."/>
            <person name="Hill E.A."/>
            <person name="Rabines A."/>
            <person name="Zheng H."/>
            <person name="Allen L.Z."/>
            <person name="Kuo A."/>
            <person name="Grigoriev I.V."/>
            <person name="Allen A.E."/>
            <person name="Hazlebeck D."/>
            <person name="Allen E.E."/>
        </authorList>
    </citation>
    <scope>NUCLEOTIDE SEQUENCE</scope>
    <source>
        <strain evidence="1">Hildebrandi</strain>
    </source>
</reference>
<sequence length="100" mass="11022">MQLSVEKRKAGAVAVAVNESRTSAILTVMSPGQRVSAGMLRGLVRPLYPPGTSLDSKLLFNIRLKIKRMLARRDLDLSSHTVTEADKPQLLSSLEDLDYQ</sequence>
<dbReference type="Proteomes" id="UP000693970">
    <property type="component" value="Unassembled WGS sequence"/>
</dbReference>
<accession>A0A9K3M6M5</accession>
<name>A0A9K3M6M5_9STRA</name>
<reference evidence="1" key="2">
    <citation type="submission" date="2021-04" db="EMBL/GenBank/DDBJ databases">
        <authorList>
            <person name="Podell S."/>
        </authorList>
    </citation>
    <scope>NUCLEOTIDE SEQUENCE</scope>
    <source>
        <strain evidence="1">Hildebrandi</strain>
    </source>
</reference>
<comment type="caution">
    <text evidence="1">The sequence shown here is derived from an EMBL/GenBank/DDBJ whole genome shotgun (WGS) entry which is preliminary data.</text>
</comment>
<dbReference type="OrthoDB" id="1426481at2759"/>
<dbReference type="AlphaFoldDB" id="A0A9K3M6M5"/>
<organism evidence="1 2">
    <name type="scientific">Nitzschia inconspicua</name>
    <dbReference type="NCBI Taxonomy" id="303405"/>
    <lineage>
        <taxon>Eukaryota</taxon>
        <taxon>Sar</taxon>
        <taxon>Stramenopiles</taxon>
        <taxon>Ochrophyta</taxon>
        <taxon>Bacillariophyta</taxon>
        <taxon>Bacillariophyceae</taxon>
        <taxon>Bacillariophycidae</taxon>
        <taxon>Bacillariales</taxon>
        <taxon>Bacillariaceae</taxon>
        <taxon>Nitzschia</taxon>
    </lineage>
</organism>
<evidence type="ECO:0000313" key="1">
    <source>
        <dbReference type="EMBL" id="KAG7373066.1"/>
    </source>
</evidence>
<gene>
    <name evidence="1" type="ORF">IV203_033790</name>
</gene>
<evidence type="ECO:0000313" key="2">
    <source>
        <dbReference type="Proteomes" id="UP000693970"/>
    </source>
</evidence>
<protein>
    <submittedName>
        <fullName evidence="1">Uncharacterized protein</fullName>
    </submittedName>
</protein>